<name>A0A1R2BDA0_9CILI</name>
<keyword evidence="1" id="KW-0175">Coiled coil</keyword>
<evidence type="ECO:0000256" key="1">
    <source>
        <dbReference type="SAM" id="Coils"/>
    </source>
</evidence>
<feature type="coiled-coil region" evidence="1">
    <location>
        <begin position="252"/>
        <end position="335"/>
    </location>
</feature>
<reference evidence="3 4" key="1">
    <citation type="submission" date="2016-11" db="EMBL/GenBank/DDBJ databases">
        <title>The macronuclear genome of Stentor coeruleus: a giant cell with tiny introns.</title>
        <authorList>
            <person name="Slabodnick M."/>
            <person name="Ruby J.G."/>
            <person name="Reiff S.B."/>
            <person name="Swart E.C."/>
            <person name="Gosai S."/>
            <person name="Prabakaran S."/>
            <person name="Witkowska E."/>
            <person name="Larue G.E."/>
            <person name="Fisher S."/>
            <person name="Freeman R.M."/>
            <person name="Gunawardena J."/>
            <person name="Chu W."/>
            <person name="Stover N.A."/>
            <person name="Gregory B.D."/>
            <person name="Nowacki M."/>
            <person name="Derisi J."/>
            <person name="Roy S.W."/>
            <person name="Marshall W.F."/>
            <person name="Sood P."/>
        </authorList>
    </citation>
    <scope>NUCLEOTIDE SEQUENCE [LARGE SCALE GENOMIC DNA]</scope>
    <source>
        <strain evidence="3">WM001</strain>
    </source>
</reference>
<evidence type="ECO:0000313" key="4">
    <source>
        <dbReference type="Proteomes" id="UP000187209"/>
    </source>
</evidence>
<sequence>MHKRTNNNLSEPKASNVISQTDRRASRTKKSKTSYLQAISTLPLIKDVSTPTAGKFIKIKEESKSATHLLTSSRTPTKLPQMNKEDEPKLKLRIPSFSIQADDFIKSVGDTQVKFTNHTHSESLLVNIESISLQKSNEDILSPIFETKSPKNESKEILTSKQQKEESPSQTLTIDFLKSRLKISEEKYSKLEINYQNDANSLKKEIEQFRNEIKRLLVENDNLKAKVESSIRFSEEQIKLNQSKFLINYKENTELQETLKEKNSEIAQLGDILKRNYIEKREREDFIKNLQNQISTLQNDNKTKSESYLTLQKNLNSISEEYEKEKIKYNKTKQKHKNFKDILKTNNTLEAKLKETSSCLNFVNGNLKDVKITFTKYKEKAEETEQSLKAQIIKYQSICQEASSLNWIKEKSKIRKNLSLVNLSTKSNQEQDFIQLNNKISYLENQVDILNQQITKMTRDLQYYKQQLENKCKLIEMIENSMKGNVLSVEGKKGND</sequence>
<evidence type="ECO:0000256" key="2">
    <source>
        <dbReference type="SAM" id="MobiDB-lite"/>
    </source>
</evidence>
<comment type="caution">
    <text evidence="3">The sequence shown here is derived from an EMBL/GenBank/DDBJ whole genome shotgun (WGS) entry which is preliminary data.</text>
</comment>
<feature type="coiled-coil region" evidence="1">
    <location>
        <begin position="426"/>
        <end position="467"/>
    </location>
</feature>
<gene>
    <name evidence="3" type="ORF">SteCoe_26274</name>
</gene>
<feature type="compositionally biased region" description="Polar residues" evidence="2">
    <location>
        <begin position="1"/>
        <end position="10"/>
    </location>
</feature>
<feature type="compositionally biased region" description="Polar residues" evidence="2">
    <location>
        <begin position="67"/>
        <end position="80"/>
    </location>
</feature>
<evidence type="ECO:0000313" key="3">
    <source>
        <dbReference type="EMBL" id="OMJ74730.1"/>
    </source>
</evidence>
<organism evidence="3 4">
    <name type="scientific">Stentor coeruleus</name>
    <dbReference type="NCBI Taxonomy" id="5963"/>
    <lineage>
        <taxon>Eukaryota</taxon>
        <taxon>Sar</taxon>
        <taxon>Alveolata</taxon>
        <taxon>Ciliophora</taxon>
        <taxon>Postciliodesmatophora</taxon>
        <taxon>Heterotrichea</taxon>
        <taxon>Heterotrichida</taxon>
        <taxon>Stentoridae</taxon>
        <taxon>Stentor</taxon>
    </lineage>
</organism>
<keyword evidence="4" id="KW-1185">Reference proteome</keyword>
<feature type="region of interest" description="Disordered" evidence="2">
    <location>
        <begin position="1"/>
        <end position="33"/>
    </location>
</feature>
<accession>A0A1R2BDA0</accession>
<protein>
    <submittedName>
        <fullName evidence="3">Uncharacterized protein</fullName>
    </submittedName>
</protein>
<proteinExistence type="predicted"/>
<dbReference type="AlphaFoldDB" id="A0A1R2BDA0"/>
<dbReference type="Proteomes" id="UP000187209">
    <property type="component" value="Unassembled WGS sequence"/>
</dbReference>
<feature type="region of interest" description="Disordered" evidence="2">
    <location>
        <begin position="67"/>
        <end position="86"/>
    </location>
</feature>
<feature type="coiled-coil region" evidence="1">
    <location>
        <begin position="174"/>
        <end position="226"/>
    </location>
</feature>
<dbReference type="EMBL" id="MPUH01000732">
    <property type="protein sequence ID" value="OMJ74730.1"/>
    <property type="molecule type" value="Genomic_DNA"/>
</dbReference>
<feature type="coiled-coil region" evidence="1">
    <location>
        <begin position="367"/>
        <end position="398"/>
    </location>
</feature>